<dbReference type="RefSeq" id="WP_008509371.1">
    <property type="nucleotide sequence ID" value="NZ_CM001403.1"/>
</dbReference>
<dbReference type="PROSITE" id="PS50059">
    <property type="entry name" value="FKBP_PPIASE"/>
    <property type="match status" value="1"/>
</dbReference>
<dbReference type="EC" id="5.2.1.8" evidence="3 6"/>
<comment type="similarity">
    <text evidence="2">Belongs to the FKBP-type PPIase family.</text>
</comment>
<evidence type="ECO:0000256" key="2">
    <source>
        <dbReference type="ARBA" id="ARBA00006577"/>
    </source>
</evidence>
<feature type="chain" id="PRO_5003557002" description="peptidylprolyl isomerase" evidence="8">
    <location>
        <begin position="22"/>
        <end position="334"/>
    </location>
</feature>
<reference evidence="10" key="1">
    <citation type="submission" date="2011-09" db="EMBL/GenBank/DDBJ databases">
        <title>The permanent draft genome of Mucilaginibacter paludis DSM 18603.</title>
        <authorList>
            <consortium name="US DOE Joint Genome Institute (JGI-PGF)"/>
            <person name="Lucas S."/>
            <person name="Han J."/>
            <person name="Lapidus A."/>
            <person name="Bruce D."/>
            <person name="Goodwin L."/>
            <person name="Pitluck S."/>
            <person name="Peters L."/>
            <person name="Kyrpides N."/>
            <person name="Mavromatis K."/>
            <person name="Ivanova N."/>
            <person name="Mikhailova N."/>
            <person name="Held B."/>
            <person name="Detter J.C."/>
            <person name="Tapia R."/>
            <person name="Han C."/>
            <person name="Land M."/>
            <person name="Hauser L."/>
            <person name="Markowitz V."/>
            <person name="Cheng J.-F."/>
            <person name="Hugenholtz P."/>
            <person name="Woyke T."/>
            <person name="Wu D."/>
            <person name="Tindall B."/>
            <person name="Brambilla E."/>
            <person name="Klenk H.-P."/>
            <person name="Eisen J.A."/>
        </authorList>
    </citation>
    <scope>NUCLEOTIDE SEQUENCE [LARGE SCALE GENOMIC DNA]</scope>
    <source>
        <strain evidence="10">DSM 18603</strain>
    </source>
</reference>
<evidence type="ECO:0000256" key="5">
    <source>
        <dbReference type="ARBA" id="ARBA00023235"/>
    </source>
</evidence>
<dbReference type="GO" id="GO:0003755">
    <property type="term" value="F:peptidyl-prolyl cis-trans isomerase activity"/>
    <property type="evidence" value="ECO:0007669"/>
    <property type="project" value="UniProtKB-KW"/>
</dbReference>
<dbReference type="InterPro" id="IPR046357">
    <property type="entry name" value="PPIase_dom_sf"/>
</dbReference>
<dbReference type="EMBL" id="CM001403">
    <property type="protein sequence ID" value="EHQ28515.1"/>
    <property type="molecule type" value="Genomic_DNA"/>
</dbReference>
<dbReference type="eggNOG" id="COG0545">
    <property type="taxonomic scope" value="Bacteria"/>
</dbReference>
<feature type="signal peptide" evidence="8">
    <location>
        <begin position="1"/>
        <end position="21"/>
    </location>
</feature>
<gene>
    <name evidence="10" type="ORF">Mucpa_4425</name>
</gene>
<comment type="catalytic activity">
    <reaction evidence="1 6">
        <text>[protein]-peptidylproline (omega=180) = [protein]-peptidylproline (omega=0)</text>
        <dbReference type="Rhea" id="RHEA:16237"/>
        <dbReference type="Rhea" id="RHEA-COMP:10747"/>
        <dbReference type="Rhea" id="RHEA-COMP:10748"/>
        <dbReference type="ChEBI" id="CHEBI:83833"/>
        <dbReference type="ChEBI" id="CHEBI:83834"/>
        <dbReference type="EC" id="5.2.1.8"/>
    </reaction>
</comment>
<evidence type="ECO:0000256" key="6">
    <source>
        <dbReference type="PROSITE-ProRule" id="PRU00277"/>
    </source>
</evidence>
<dbReference type="Gene3D" id="3.10.50.40">
    <property type="match status" value="2"/>
</dbReference>
<evidence type="ECO:0000313" key="10">
    <source>
        <dbReference type="EMBL" id="EHQ28515.1"/>
    </source>
</evidence>
<dbReference type="Proteomes" id="UP000002774">
    <property type="component" value="Chromosome"/>
</dbReference>
<evidence type="ECO:0000256" key="8">
    <source>
        <dbReference type="SAM" id="SignalP"/>
    </source>
</evidence>
<dbReference type="SUPFAM" id="SSF54534">
    <property type="entry name" value="FKBP-like"/>
    <property type="match status" value="2"/>
</dbReference>
<dbReference type="HOGENOM" id="CLU_047811_0_0_10"/>
<protein>
    <recommendedName>
        <fullName evidence="3 6">peptidylprolyl isomerase</fullName>
        <ecNumber evidence="3 6">5.2.1.8</ecNumber>
    </recommendedName>
</protein>
<feature type="region of interest" description="Disordered" evidence="7">
    <location>
        <begin position="310"/>
        <end position="334"/>
    </location>
</feature>
<dbReference type="STRING" id="714943.Mucpa_4425"/>
<dbReference type="PANTHER" id="PTHR43811">
    <property type="entry name" value="FKBP-TYPE PEPTIDYL-PROLYL CIS-TRANS ISOMERASE FKPA"/>
    <property type="match status" value="1"/>
</dbReference>
<keyword evidence="4 6" id="KW-0697">Rotamase</keyword>
<organism evidence="10 11">
    <name type="scientific">Mucilaginibacter paludis DSM 18603</name>
    <dbReference type="NCBI Taxonomy" id="714943"/>
    <lineage>
        <taxon>Bacteria</taxon>
        <taxon>Pseudomonadati</taxon>
        <taxon>Bacteroidota</taxon>
        <taxon>Sphingobacteriia</taxon>
        <taxon>Sphingobacteriales</taxon>
        <taxon>Sphingobacteriaceae</taxon>
        <taxon>Mucilaginibacter</taxon>
    </lineage>
</organism>
<dbReference type="AlphaFoldDB" id="H1Y2X0"/>
<keyword evidence="8" id="KW-0732">Signal</keyword>
<name>H1Y2X0_9SPHI</name>
<evidence type="ECO:0000259" key="9">
    <source>
        <dbReference type="PROSITE" id="PS50059"/>
    </source>
</evidence>
<accession>H1Y2X0</accession>
<keyword evidence="5 6" id="KW-0413">Isomerase</keyword>
<evidence type="ECO:0000256" key="3">
    <source>
        <dbReference type="ARBA" id="ARBA00013194"/>
    </source>
</evidence>
<keyword evidence="11" id="KW-1185">Reference proteome</keyword>
<proteinExistence type="inferred from homology"/>
<dbReference type="InterPro" id="IPR001179">
    <property type="entry name" value="PPIase_FKBP_dom"/>
</dbReference>
<dbReference type="Pfam" id="PF00254">
    <property type="entry name" value="FKBP_C"/>
    <property type="match status" value="1"/>
</dbReference>
<dbReference type="PANTHER" id="PTHR43811:SF57">
    <property type="entry name" value="FKBP-TYPE PEPTIDYL-PROLYL CIS-TRANS ISOMERASE FKPA-RELATED"/>
    <property type="match status" value="1"/>
</dbReference>
<evidence type="ECO:0000256" key="4">
    <source>
        <dbReference type="ARBA" id="ARBA00023110"/>
    </source>
</evidence>
<sequence>MKNRFFLLVLMAIALFDTAKAQDLTFQQTSKGLLYHIYTPNTGTKIKLNDVITFNVVQKTSKDSVLFSTYKTGNPVKLQVQPSQNIGDLMDVFPLLADKDSALVKVPADSIFKGHEEQRPPFLSKGSSIVFVLKIERIQSLDEAMAERKAAMDKMKAAADLMKAAEVPAMQKYIADKKLVVKTTLSGLKYYVSQPSLKRKPLNGDTVYVNYVGHTLDGNVFDSSIASVAQAAGLQQQGRVYEPLNLVLGTGSVIKGWEEGLLLLNEGSKATFIIPSALAYGERGAGNDIKPYSTLVFDLELVKVKPGHHAPAKPAVKKKTTTKKYVKKKSAVKK</sequence>
<feature type="domain" description="PPIase FKBP-type" evidence="9">
    <location>
        <begin position="204"/>
        <end position="305"/>
    </location>
</feature>
<evidence type="ECO:0000256" key="7">
    <source>
        <dbReference type="SAM" id="MobiDB-lite"/>
    </source>
</evidence>
<evidence type="ECO:0000313" key="11">
    <source>
        <dbReference type="Proteomes" id="UP000002774"/>
    </source>
</evidence>
<evidence type="ECO:0000256" key="1">
    <source>
        <dbReference type="ARBA" id="ARBA00000971"/>
    </source>
</evidence>
<dbReference type="OrthoDB" id="9814548at2"/>